<dbReference type="EMBL" id="WUAV01000005">
    <property type="protein sequence ID" value="KAF1753108.1"/>
    <property type="molecule type" value="Genomic_DNA"/>
</dbReference>
<comment type="caution">
    <text evidence="4">The sequence shown here is derived from an EMBL/GenBank/DDBJ whole genome shotgun (WGS) entry which is preliminary data.</text>
</comment>
<gene>
    <name evidence="4" type="ORF">GCK72_019664</name>
</gene>
<evidence type="ECO:0000313" key="4">
    <source>
        <dbReference type="EMBL" id="KAF1753108.1"/>
    </source>
</evidence>
<evidence type="ECO:0000259" key="1">
    <source>
        <dbReference type="Pfam" id="PF02408"/>
    </source>
</evidence>
<dbReference type="PANTHER" id="PTHR47407:SF1">
    <property type="entry name" value="CUB-LIKE DOMAIN-CONTAINING PROTEIN"/>
    <property type="match status" value="1"/>
</dbReference>
<dbReference type="Pfam" id="PF24511">
    <property type="entry name" value="DUF7591"/>
    <property type="match status" value="1"/>
</dbReference>
<feature type="domain" description="DUF7591" evidence="2">
    <location>
        <begin position="207"/>
        <end position="309"/>
    </location>
</feature>
<dbReference type="Pfam" id="PF02408">
    <property type="entry name" value="CUB_2"/>
    <property type="match status" value="1"/>
</dbReference>
<feature type="domain" description="CUB-like" evidence="1">
    <location>
        <begin position="24"/>
        <end position="100"/>
    </location>
</feature>
<dbReference type="InterPro" id="IPR056014">
    <property type="entry name" value="DUF7592"/>
</dbReference>
<dbReference type="GeneID" id="9813188"/>
<accession>A0A6A5GD82</accession>
<reference evidence="4 5" key="1">
    <citation type="submission" date="2019-12" db="EMBL/GenBank/DDBJ databases">
        <title>Chromosome-level assembly of the Caenorhabditis remanei genome.</title>
        <authorList>
            <person name="Teterina A.A."/>
            <person name="Willis J.H."/>
            <person name="Phillips P.C."/>
        </authorList>
    </citation>
    <scope>NUCLEOTIDE SEQUENCE [LARGE SCALE GENOMIC DNA]</scope>
    <source>
        <strain evidence="4 5">PX506</strain>
        <tissue evidence="4">Whole organism</tissue>
    </source>
</reference>
<dbReference type="InterPro" id="IPR003366">
    <property type="entry name" value="CUB-like_dom"/>
</dbReference>
<organism evidence="4 5">
    <name type="scientific">Caenorhabditis remanei</name>
    <name type="common">Caenorhabditis vulgaris</name>
    <dbReference type="NCBI Taxonomy" id="31234"/>
    <lineage>
        <taxon>Eukaryota</taxon>
        <taxon>Metazoa</taxon>
        <taxon>Ecdysozoa</taxon>
        <taxon>Nematoda</taxon>
        <taxon>Chromadorea</taxon>
        <taxon>Rhabditida</taxon>
        <taxon>Rhabditina</taxon>
        <taxon>Rhabditomorpha</taxon>
        <taxon>Rhabditoidea</taxon>
        <taxon>Rhabditidae</taxon>
        <taxon>Peloderinae</taxon>
        <taxon>Caenorhabditis</taxon>
    </lineage>
</organism>
<dbReference type="KEGG" id="crq:GCK72_019664"/>
<dbReference type="RefSeq" id="XP_053582064.1">
    <property type="nucleotide sequence ID" value="XM_053733151.1"/>
</dbReference>
<feature type="domain" description="DUF7592" evidence="3">
    <location>
        <begin position="107"/>
        <end position="192"/>
    </location>
</feature>
<evidence type="ECO:0000259" key="2">
    <source>
        <dbReference type="Pfam" id="PF24511"/>
    </source>
</evidence>
<name>A0A6A5GD82_CAERE</name>
<dbReference type="PANTHER" id="PTHR47407">
    <property type="entry name" value="PROTEIN CBG15905-RELATED"/>
    <property type="match status" value="1"/>
</dbReference>
<proteinExistence type="predicted"/>
<evidence type="ECO:0000313" key="5">
    <source>
        <dbReference type="Proteomes" id="UP000483820"/>
    </source>
</evidence>
<protein>
    <submittedName>
        <fullName evidence="4">Uncharacterized protein</fullName>
    </submittedName>
</protein>
<dbReference type="Pfam" id="PF24512">
    <property type="entry name" value="DUF7592"/>
    <property type="match status" value="1"/>
</dbReference>
<dbReference type="AlphaFoldDB" id="A0A6A5GD82"/>
<dbReference type="CTD" id="9813188"/>
<evidence type="ECO:0000259" key="3">
    <source>
        <dbReference type="Pfam" id="PF24512"/>
    </source>
</evidence>
<dbReference type="Proteomes" id="UP000483820">
    <property type="component" value="Chromosome V"/>
</dbReference>
<dbReference type="InterPro" id="IPR056013">
    <property type="entry name" value="DUF7591"/>
</dbReference>
<sequence length="444" mass="49401">MKKKKPFSLNDMKLKLLDLPYKGINVPQGWFAKFQLVVNVTNYQNGPAPVQVINQLNRSEDVVSSDDDLFFFISSGGKVKLSTTNSKVQFRIQVSWSSYPSTKQTFNVSSSDYQPTAYSTLQYPIVHVKADTRVSATVATPFSPRHSLQYLRGLIFFDGPTTNSTSFGTGLQLLNAKSQYVSTGQYMTVVQLEGYDGLHCFLQDYDNTKEIVQFQSVVYTDQPNGLTFTLDGTNGPSALQSCTNYSEILIGMNGNGLLHAYLGGVRKDKKNMALFFSANDSLTNLPQEFQSDVRTYVSTGGKSFINISDNWSQLQGTKSIGRKGFFISPNYGALSNDQSFEAQIKMPSGGTAFRLNPLSPSFVGKEFVKITLWDGSRVDSQKTFSAENQFDEGVLEVFGDRIDVLYSQDTQIPTTGFYMIFEVVNSCYRFSCLISVVLVLLNLL</sequence>